<evidence type="ECO:0000256" key="13">
    <source>
        <dbReference type="ARBA" id="ARBA00024347"/>
    </source>
</evidence>
<keyword evidence="11" id="KW-0238">DNA-binding</keyword>
<organism evidence="21 22">
    <name type="scientific">Tuber borchii</name>
    <name type="common">White truffle</name>
    <dbReference type="NCBI Taxonomy" id="42251"/>
    <lineage>
        <taxon>Eukaryota</taxon>
        <taxon>Fungi</taxon>
        <taxon>Dikarya</taxon>
        <taxon>Ascomycota</taxon>
        <taxon>Pezizomycotina</taxon>
        <taxon>Pezizomycetes</taxon>
        <taxon>Pezizales</taxon>
        <taxon>Tuberaceae</taxon>
        <taxon>Tuber</taxon>
    </lineage>
</organism>
<dbReference type="PANTHER" id="PTHR10459">
    <property type="entry name" value="DNA LIGASE"/>
    <property type="match status" value="1"/>
</dbReference>
<keyword evidence="22" id="KW-1185">Reference proteome</keyword>
<evidence type="ECO:0000256" key="17">
    <source>
        <dbReference type="SAM" id="MobiDB-lite"/>
    </source>
</evidence>
<evidence type="ECO:0000256" key="4">
    <source>
        <dbReference type="ARBA" id="ARBA00022695"/>
    </source>
</evidence>
<evidence type="ECO:0000256" key="6">
    <source>
        <dbReference type="ARBA" id="ARBA00022737"/>
    </source>
</evidence>
<dbReference type="AlphaFoldDB" id="A0A2T7A0S7"/>
<gene>
    <name evidence="21" type="ORF">B9Z19DRAFT_1077264</name>
</gene>
<feature type="coiled-coil region" evidence="16">
    <location>
        <begin position="150"/>
        <end position="184"/>
    </location>
</feature>
<sequence length="555" mass="61919">MPVGKGKGKGKAKEEPGEDEGEEEVKKIKTVVKKGKAPVDELCPIAGKAHVYVDPDNLVYDATLNQANIGNNNNKFYYIQLLEGDASKTYSVFTHWGRVGDRGQSKMITQGVDLSSAIHLFEKQFKSKTGKDWARRTEALGGGGKYTFLERNYEEDEDDQDEEMNDAEEVKSKLSKALQNLISLIFDTKMMQQSMSSMSYDAAKLPLGKLSKSTISQGYQVLKDLGQVIQGAPGWQRDYAQYGRTQSEILTGLSNRYYSIIPHVFPGRAPPTIISTDPLLKKEVSLVENLADMVITTKLLKETKAEKSPDVNMLDKQFDSLNLNEATALDHASKEFNFLEAYVKKTHGHTHRYQKLRVEEIFRVHRAVEEDRWRADGWDKLPNSDRRLLWHGSRTTNFPGILSQGLRIAPPEAPVNGYMFDKGIYLADIVSKSANYCCASASDNTGLLLLCEAQLGDPMYECQGADYHAATKCKQAGRLATKGLGKTAPLKWEDASVVHEDLAGVQMPTVTGEESNVTGDADASKGTYLSLQYNEYIVYNVSQVKIRYLFRVKFG</sequence>
<dbReference type="InterPro" id="IPR008893">
    <property type="entry name" value="WGR_domain"/>
</dbReference>
<dbReference type="EC" id="2.4.2.-" evidence="15"/>
<keyword evidence="2 15" id="KW-0328">Glycosyltransferase</keyword>
<dbReference type="CDD" id="cd07997">
    <property type="entry name" value="WGR_PARP"/>
    <property type="match status" value="1"/>
</dbReference>
<dbReference type="SUPFAM" id="SSF142921">
    <property type="entry name" value="WGR domain-like"/>
    <property type="match status" value="1"/>
</dbReference>
<protein>
    <recommendedName>
        <fullName evidence="15">Poly [ADP-ribose] polymerase</fullName>
        <shortName evidence="15">PARP</shortName>
        <ecNumber evidence="15">2.4.2.-</ecNumber>
    </recommendedName>
</protein>
<dbReference type="FunFam" id="2.20.140.10:FF:000001">
    <property type="entry name" value="Poly [ADP-ribose] polymerase"/>
    <property type="match status" value="1"/>
</dbReference>
<dbReference type="SMART" id="SM00773">
    <property type="entry name" value="WGR"/>
    <property type="match status" value="1"/>
</dbReference>
<dbReference type="OrthoDB" id="2017365at2759"/>
<proteinExistence type="inferred from homology"/>
<keyword evidence="7" id="KW-0013">ADP-ribosylation</keyword>
<evidence type="ECO:0000256" key="16">
    <source>
        <dbReference type="SAM" id="Coils"/>
    </source>
</evidence>
<dbReference type="GO" id="GO:0003950">
    <property type="term" value="F:NAD+ poly-ADP-ribosyltransferase activity"/>
    <property type="evidence" value="ECO:0007669"/>
    <property type="project" value="UniProtKB-UniRule"/>
</dbReference>
<evidence type="ECO:0000256" key="9">
    <source>
        <dbReference type="ARBA" id="ARBA00022833"/>
    </source>
</evidence>
<keyword evidence="6" id="KW-0677">Repeat</keyword>
<dbReference type="EMBL" id="NESQ01000046">
    <property type="protein sequence ID" value="PUU81324.1"/>
    <property type="molecule type" value="Genomic_DNA"/>
</dbReference>
<dbReference type="PANTHER" id="PTHR10459:SF60">
    <property type="entry name" value="POLY [ADP-RIBOSE] POLYMERASE 2"/>
    <property type="match status" value="1"/>
</dbReference>
<evidence type="ECO:0000313" key="22">
    <source>
        <dbReference type="Proteomes" id="UP000244722"/>
    </source>
</evidence>
<evidence type="ECO:0000259" key="18">
    <source>
        <dbReference type="PROSITE" id="PS51059"/>
    </source>
</evidence>
<dbReference type="GO" id="GO:0008270">
    <property type="term" value="F:zinc ion binding"/>
    <property type="evidence" value="ECO:0007669"/>
    <property type="project" value="UniProtKB-KW"/>
</dbReference>
<feature type="domain" description="WGR" evidence="20">
    <location>
        <begin position="48"/>
        <end position="146"/>
    </location>
</feature>
<name>A0A2T7A0S7_TUBBO</name>
<keyword evidence="4" id="KW-0548">Nucleotidyltransferase</keyword>
<accession>A0A2T7A0S7</accession>
<dbReference type="InterPro" id="IPR012317">
    <property type="entry name" value="Poly(ADP-ribose)pol_cat_dom"/>
</dbReference>
<dbReference type="SUPFAM" id="SSF56399">
    <property type="entry name" value="ADP-ribosylation"/>
    <property type="match status" value="1"/>
</dbReference>
<dbReference type="InterPro" id="IPR036616">
    <property type="entry name" value="Poly(ADP-ribose)pol_reg_dom_sf"/>
</dbReference>
<feature type="domain" description="PARP catalytic" evidence="18">
    <location>
        <begin position="312"/>
        <end position="555"/>
    </location>
</feature>
<dbReference type="InterPro" id="IPR004102">
    <property type="entry name" value="Poly(ADP-ribose)pol_reg_dom"/>
</dbReference>
<dbReference type="FunFam" id="3.90.228.10:FF:000002">
    <property type="entry name" value="Poly [ADP-ribose] polymerase"/>
    <property type="match status" value="1"/>
</dbReference>
<keyword evidence="9" id="KW-0862">Zinc</keyword>
<keyword evidence="10 15" id="KW-0520">NAD</keyword>
<dbReference type="GO" id="GO:0003677">
    <property type="term" value="F:DNA binding"/>
    <property type="evidence" value="ECO:0007669"/>
    <property type="project" value="UniProtKB-KW"/>
</dbReference>
<dbReference type="GO" id="GO:0070212">
    <property type="term" value="P:protein poly-ADP-ribosylation"/>
    <property type="evidence" value="ECO:0007669"/>
    <property type="project" value="TreeGrafter"/>
</dbReference>
<dbReference type="CDD" id="cd01437">
    <property type="entry name" value="parp_like"/>
    <property type="match status" value="1"/>
</dbReference>
<dbReference type="InterPro" id="IPR050800">
    <property type="entry name" value="ARTD/PARP"/>
</dbReference>
<feature type="compositionally biased region" description="Basic residues" evidence="17">
    <location>
        <begin position="1"/>
        <end position="10"/>
    </location>
</feature>
<evidence type="ECO:0000256" key="15">
    <source>
        <dbReference type="RuleBase" id="RU362114"/>
    </source>
</evidence>
<evidence type="ECO:0000256" key="14">
    <source>
        <dbReference type="ARBA" id="ARBA00033987"/>
    </source>
</evidence>
<dbReference type="FunFam" id="1.20.142.10:FF:000002">
    <property type="entry name" value="Poly [ADP-ribose] polymerase"/>
    <property type="match status" value="1"/>
</dbReference>
<dbReference type="STRING" id="42251.A0A2T7A0S7"/>
<keyword evidence="12" id="KW-0539">Nucleus</keyword>
<comment type="subcellular location">
    <subcellularLocation>
        <location evidence="1">Nucleus</location>
    </subcellularLocation>
</comment>
<dbReference type="GO" id="GO:0006302">
    <property type="term" value="P:double-strand break repair"/>
    <property type="evidence" value="ECO:0007669"/>
    <property type="project" value="TreeGrafter"/>
</dbReference>
<evidence type="ECO:0000256" key="1">
    <source>
        <dbReference type="ARBA" id="ARBA00004123"/>
    </source>
</evidence>
<evidence type="ECO:0000256" key="3">
    <source>
        <dbReference type="ARBA" id="ARBA00022679"/>
    </source>
</evidence>
<evidence type="ECO:0000259" key="20">
    <source>
        <dbReference type="PROSITE" id="PS51977"/>
    </source>
</evidence>
<dbReference type="Gene3D" id="1.20.142.10">
    <property type="entry name" value="Poly(ADP-ribose) polymerase, regulatory domain"/>
    <property type="match status" value="1"/>
</dbReference>
<evidence type="ECO:0000313" key="21">
    <source>
        <dbReference type="EMBL" id="PUU81324.1"/>
    </source>
</evidence>
<dbReference type="Pfam" id="PF05406">
    <property type="entry name" value="WGR"/>
    <property type="match status" value="1"/>
</dbReference>
<dbReference type="Gene3D" id="2.20.140.10">
    <property type="entry name" value="WGR domain"/>
    <property type="match status" value="1"/>
</dbReference>
<dbReference type="Pfam" id="PF02877">
    <property type="entry name" value="PARP_reg"/>
    <property type="match status" value="1"/>
</dbReference>
<dbReference type="GO" id="GO:1990404">
    <property type="term" value="F:NAD+-protein mono-ADP-ribosyltransferase activity"/>
    <property type="evidence" value="ECO:0007669"/>
    <property type="project" value="TreeGrafter"/>
</dbReference>
<evidence type="ECO:0000259" key="19">
    <source>
        <dbReference type="PROSITE" id="PS51060"/>
    </source>
</evidence>
<dbReference type="Gene3D" id="3.90.228.10">
    <property type="match status" value="1"/>
</dbReference>
<evidence type="ECO:0000256" key="7">
    <source>
        <dbReference type="ARBA" id="ARBA00022765"/>
    </source>
</evidence>
<dbReference type="PROSITE" id="PS51059">
    <property type="entry name" value="PARP_CATALYTIC"/>
    <property type="match status" value="1"/>
</dbReference>
<comment type="caution">
    <text evidence="21">The sequence shown here is derived from an EMBL/GenBank/DDBJ whole genome shotgun (WGS) entry which is preliminary data.</text>
</comment>
<keyword evidence="5" id="KW-0479">Metal-binding</keyword>
<dbReference type="PROSITE" id="PS51060">
    <property type="entry name" value="PARP_ALPHA_HD"/>
    <property type="match status" value="1"/>
</dbReference>
<dbReference type="Proteomes" id="UP000244722">
    <property type="component" value="Unassembled WGS sequence"/>
</dbReference>
<keyword evidence="3 15" id="KW-0808">Transferase</keyword>
<dbReference type="SUPFAM" id="SSF47587">
    <property type="entry name" value="Domain of poly(ADP-ribose) polymerase"/>
    <property type="match status" value="1"/>
</dbReference>
<reference evidence="21 22" key="1">
    <citation type="submission" date="2017-04" db="EMBL/GenBank/DDBJ databases">
        <title>Draft genome sequence of Tuber borchii Vittad., a whitish edible truffle.</title>
        <authorList>
            <consortium name="DOE Joint Genome Institute"/>
            <person name="Murat C."/>
            <person name="Kuo A."/>
            <person name="Barry K.W."/>
            <person name="Clum A."/>
            <person name="Dockter R.B."/>
            <person name="Fauchery L."/>
            <person name="Iotti M."/>
            <person name="Kohler A."/>
            <person name="Labutti K."/>
            <person name="Lindquist E.A."/>
            <person name="Lipzen A."/>
            <person name="Ohm R.A."/>
            <person name="Wang M."/>
            <person name="Grigoriev I.V."/>
            <person name="Zambonelli A."/>
            <person name="Martin F.M."/>
        </authorList>
    </citation>
    <scope>NUCLEOTIDE SEQUENCE [LARGE SCALE GENOMIC DNA]</scope>
    <source>
        <strain evidence="21 22">Tbo3840</strain>
    </source>
</reference>
<dbReference type="Pfam" id="PF00644">
    <property type="entry name" value="PARP"/>
    <property type="match status" value="1"/>
</dbReference>
<comment type="similarity">
    <text evidence="13">Belongs to the ARTD/PARP family.</text>
</comment>
<dbReference type="GO" id="GO:0005730">
    <property type="term" value="C:nucleolus"/>
    <property type="evidence" value="ECO:0007669"/>
    <property type="project" value="TreeGrafter"/>
</dbReference>
<evidence type="ECO:0000256" key="2">
    <source>
        <dbReference type="ARBA" id="ARBA00022676"/>
    </source>
</evidence>
<dbReference type="GO" id="GO:0016779">
    <property type="term" value="F:nucleotidyltransferase activity"/>
    <property type="evidence" value="ECO:0007669"/>
    <property type="project" value="UniProtKB-KW"/>
</dbReference>
<keyword evidence="16" id="KW-0175">Coiled coil</keyword>
<evidence type="ECO:0000256" key="5">
    <source>
        <dbReference type="ARBA" id="ARBA00022723"/>
    </source>
</evidence>
<feature type="region of interest" description="Disordered" evidence="17">
    <location>
        <begin position="1"/>
        <end position="25"/>
    </location>
</feature>
<evidence type="ECO:0000256" key="10">
    <source>
        <dbReference type="ARBA" id="ARBA00023027"/>
    </source>
</evidence>
<comment type="catalytic activity">
    <reaction evidence="14">
        <text>NAD(+) + (ADP-D-ribosyl)n-acceptor = nicotinamide + (ADP-D-ribosyl)n+1-acceptor + H(+).</text>
        <dbReference type="EC" id="2.4.2.30"/>
    </reaction>
</comment>
<dbReference type="InterPro" id="IPR036930">
    <property type="entry name" value="WGR_dom_sf"/>
</dbReference>
<dbReference type="PROSITE" id="PS51977">
    <property type="entry name" value="WGR"/>
    <property type="match status" value="1"/>
</dbReference>
<evidence type="ECO:0000256" key="8">
    <source>
        <dbReference type="ARBA" id="ARBA00022771"/>
    </source>
</evidence>
<evidence type="ECO:0000256" key="12">
    <source>
        <dbReference type="ARBA" id="ARBA00023242"/>
    </source>
</evidence>
<feature type="domain" description="PARP alpha-helical" evidence="19">
    <location>
        <begin position="171"/>
        <end position="301"/>
    </location>
</feature>
<keyword evidence="8" id="KW-0863">Zinc-finger</keyword>
<evidence type="ECO:0000256" key="11">
    <source>
        <dbReference type="ARBA" id="ARBA00023125"/>
    </source>
</evidence>